<dbReference type="EMBL" id="BAABEO010000026">
    <property type="protein sequence ID" value="GAA3698534.1"/>
    <property type="molecule type" value="Genomic_DNA"/>
</dbReference>
<keyword evidence="6" id="KW-1185">Reference proteome</keyword>
<feature type="chain" id="PRO_5045942889" evidence="3">
    <location>
        <begin position="20"/>
        <end position="387"/>
    </location>
</feature>
<evidence type="ECO:0000313" key="5">
    <source>
        <dbReference type="EMBL" id="GAA3698534.1"/>
    </source>
</evidence>
<evidence type="ECO:0000256" key="3">
    <source>
        <dbReference type="SAM" id="SignalP"/>
    </source>
</evidence>
<comment type="subcellular location">
    <subcellularLocation>
        <location evidence="1">Cell envelope</location>
    </subcellularLocation>
</comment>
<evidence type="ECO:0000259" key="4">
    <source>
        <dbReference type="Pfam" id="PF13407"/>
    </source>
</evidence>
<dbReference type="Proteomes" id="UP001500752">
    <property type="component" value="Unassembled WGS sequence"/>
</dbReference>
<feature type="domain" description="Periplasmic binding protein" evidence="4">
    <location>
        <begin position="46"/>
        <end position="334"/>
    </location>
</feature>
<protein>
    <submittedName>
        <fullName evidence="5">Sugar ABC transporter substrate-binding protein</fullName>
    </submittedName>
</protein>
<sequence>MQKRIFLIAAAAATSLVLAGCAGGGAGGGAGAGAASATAAPSDLRIGVSLPSQDEERWISDGKAIKEGLEKIGYQVDMQYANNDIPTQQQQLDQMLTKGADLLILAPLDGTALAPQLQAAAGANIPIVSYDRLIRNSSDVDLYVTFDNFKVGAQQATSLLEGLGILNKDGTEAGAKGPFNVELFGGSLDDNNATLYYKGAMSVLQKYIDNGTIVVKSGQDELAQITIENYSQDKAQERMDNLLTSTYTGGPILDGALTPNDSIARGVITALQNAGYGPTLESDPKPMPITTGQDAEIASVKSINDNVQYSTVFKDTRILAEQAVEGAQDLLAGAEPEVNDTQTYDNGSMVVPSFLVPIQPIYMDNIESVLVESGYYTPEEVKTGRLQ</sequence>
<reference evidence="6" key="1">
    <citation type="journal article" date="2019" name="Int. J. Syst. Evol. Microbiol.">
        <title>The Global Catalogue of Microorganisms (GCM) 10K type strain sequencing project: providing services to taxonomists for standard genome sequencing and annotation.</title>
        <authorList>
            <consortium name="The Broad Institute Genomics Platform"/>
            <consortium name="The Broad Institute Genome Sequencing Center for Infectious Disease"/>
            <person name="Wu L."/>
            <person name="Ma J."/>
        </authorList>
    </citation>
    <scope>NUCLEOTIDE SEQUENCE [LARGE SCALE GENOMIC DNA]</scope>
    <source>
        <strain evidence="6">JCM 30742</strain>
    </source>
</reference>
<accession>A0ABP7D498</accession>
<dbReference type="PANTHER" id="PTHR30036">
    <property type="entry name" value="D-XYLOSE-BINDING PERIPLASMIC PROTEIN"/>
    <property type="match status" value="1"/>
</dbReference>
<evidence type="ECO:0000313" key="6">
    <source>
        <dbReference type="Proteomes" id="UP001500752"/>
    </source>
</evidence>
<dbReference type="SUPFAM" id="SSF53822">
    <property type="entry name" value="Periplasmic binding protein-like I"/>
    <property type="match status" value="1"/>
</dbReference>
<evidence type="ECO:0000256" key="1">
    <source>
        <dbReference type="ARBA" id="ARBA00004196"/>
    </source>
</evidence>
<dbReference type="RefSeq" id="WP_345153543.1">
    <property type="nucleotide sequence ID" value="NZ_BAABEO010000026.1"/>
</dbReference>
<dbReference type="PANTHER" id="PTHR30036:SF1">
    <property type="entry name" value="D-XYLOSE-BINDING PERIPLASMIC PROTEIN"/>
    <property type="match status" value="1"/>
</dbReference>
<comment type="caution">
    <text evidence="5">The sequence shown here is derived from an EMBL/GenBank/DDBJ whole genome shotgun (WGS) entry which is preliminary data.</text>
</comment>
<dbReference type="InterPro" id="IPR050555">
    <property type="entry name" value="Bact_Solute-Bind_Prot2"/>
</dbReference>
<name>A0ABP7D498_9MICC</name>
<evidence type="ECO:0000256" key="2">
    <source>
        <dbReference type="ARBA" id="ARBA00022729"/>
    </source>
</evidence>
<dbReference type="PROSITE" id="PS51257">
    <property type="entry name" value="PROKAR_LIPOPROTEIN"/>
    <property type="match status" value="1"/>
</dbReference>
<proteinExistence type="predicted"/>
<dbReference type="Pfam" id="PF13407">
    <property type="entry name" value="Peripla_BP_4"/>
    <property type="match status" value="1"/>
</dbReference>
<dbReference type="InterPro" id="IPR025997">
    <property type="entry name" value="SBP_2_dom"/>
</dbReference>
<dbReference type="InterPro" id="IPR028082">
    <property type="entry name" value="Peripla_BP_I"/>
</dbReference>
<organism evidence="5 6">
    <name type="scientific">Arthrobacter ginkgonis</name>
    <dbReference type="NCBI Taxonomy" id="1630594"/>
    <lineage>
        <taxon>Bacteria</taxon>
        <taxon>Bacillati</taxon>
        <taxon>Actinomycetota</taxon>
        <taxon>Actinomycetes</taxon>
        <taxon>Micrococcales</taxon>
        <taxon>Micrococcaceae</taxon>
        <taxon>Arthrobacter</taxon>
    </lineage>
</organism>
<feature type="signal peptide" evidence="3">
    <location>
        <begin position="1"/>
        <end position="19"/>
    </location>
</feature>
<gene>
    <name evidence="5" type="primary">chvE</name>
    <name evidence="5" type="ORF">GCM10023081_39300</name>
</gene>
<dbReference type="CDD" id="cd19994">
    <property type="entry name" value="PBP1_ChvE"/>
    <property type="match status" value="1"/>
</dbReference>
<keyword evidence="2 3" id="KW-0732">Signal</keyword>
<dbReference type="Gene3D" id="3.40.50.2300">
    <property type="match status" value="2"/>
</dbReference>